<dbReference type="PIRSF" id="PIRSF004750">
    <property type="entry name" value="Nitrile_oxidored_YqcD_prd"/>
    <property type="match status" value="1"/>
</dbReference>
<organism evidence="7 8">
    <name type="scientific">Ferrimonas aestuarii</name>
    <dbReference type="NCBI Taxonomy" id="2569539"/>
    <lineage>
        <taxon>Bacteria</taxon>
        <taxon>Pseudomonadati</taxon>
        <taxon>Pseudomonadota</taxon>
        <taxon>Gammaproteobacteria</taxon>
        <taxon>Alteromonadales</taxon>
        <taxon>Ferrimonadaceae</taxon>
        <taxon>Ferrimonas</taxon>
    </lineage>
</organism>
<dbReference type="InterPro" id="IPR050084">
    <property type="entry name" value="NADPH_dep_7-cyano-7-deazaG_red"/>
</dbReference>
<comment type="function">
    <text evidence="5">Catalyzes the NADPH-dependent reduction of 7-cyano-7-deazaguanine (preQ0) to 7-aminomethyl-7-deazaguanine (preQ1).</text>
</comment>
<protein>
    <recommendedName>
        <fullName evidence="5">NADPH-dependent 7-cyano-7-deazaguanine reductase</fullName>
        <ecNumber evidence="5">1.7.1.13</ecNumber>
    </recommendedName>
    <alternativeName>
        <fullName evidence="5">7-cyano-7-carbaguanine reductase</fullName>
    </alternativeName>
    <alternativeName>
        <fullName evidence="5">NADPH-dependent nitrile oxidoreductase</fullName>
    </alternativeName>
    <alternativeName>
        <fullName evidence="5">PreQ(0) reductase</fullName>
    </alternativeName>
</protein>
<sequence length="284" mass="32523">MTDHHDPYHGADALKGLTLGQQTQYQDQYAPELLQGVPRQLNRDAIKLPEPLPFSGADIWTGFELSWLNGKGKPMVAVAEFRLPATSANLVESKSFKLYLNSFNQTRFDTPEAIRETLAKDLSHCAQGEVEVSLILPNAFADERITEFDGELIDDLDISIDDYEFNPDYLDGAADGELVEETLRSNLLKSNCLITSQPDWGSVLIRYKGKRINREKLLRYLISFRRHNEFHEQCVERIFMDLKRYCGVEQLTVYARYTRRGGLDINPFRSDFESLPANVRLARQ</sequence>
<evidence type="ECO:0000256" key="4">
    <source>
        <dbReference type="ARBA" id="ARBA00023002"/>
    </source>
</evidence>
<keyword evidence="4 5" id="KW-0560">Oxidoreductase</keyword>
<dbReference type="InterPro" id="IPR043133">
    <property type="entry name" value="GTP-CH-I_C/QueF"/>
</dbReference>
<dbReference type="InterPro" id="IPR029139">
    <property type="entry name" value="QueF_N"/>
</dbReference>
<feature type="binding site" evidence="5">
    <location>
        <begin position="231"/>
        <end position="232"/>
    </location>
    <ligand>
        <name>substrate</name>
    </ligand>
</feature>
<feature type="binding site" evidence="5">
    <location>
        <begin position="260"/>
        <end position="261"/>
    </location>
    <ligand>
        <name>NADPH</name>
        <dbReference type="ChEBI" id="CHEBI:57783"/>
    </ligand>
</feature>
<keyword evidence="2 5" id="KW-0671">Queuosine biosynthesis</keyword>
<evidence type="ECO:0000313" key="8">
    <source>
        <dbReference type="Proteomes" id="UP000305675"/>
    </source>
</evidence>
<feature type="active site" description="Thioimide intermediate" evidence="5">
    <location>
        <position position="192"/>
    </location>
</feature>
<dbReference type="HAMAP" id="MF_00817">
    <property type="entry name" value="QueF_type2"/>
    <property type="match status" value="1"/>
</dbReference>
<dbReference type="EMBL" id="SWCJ01000026">
    <property type="protein sequence ID" value="TKB49596.1"/>
    <property type="molecule type" value="Genomic_DNA"/>
</dbReference>
<feature type="active site" description="Proton donor" evidence="5">
    <location>
        <position position="199"/>
    </location>
</feature>
<dbReference type="Gene3D" id="3.30.1130.10">
    <property type="match status" value="2"/>
</dbReference>
<proteinExistence type="inferred from homology"/>
<dbReference type="AlphaFoldDB" id="A0A4U1BFX6"/>
<comment type="similarity">
    <text evidence="5">Belongs to the GTP cyclohydrolase I family. QueF type 2 subfamily.</text>
</comment>
<keyword evidence="1 5" id="KW-0963">Cytoplasm</keyword>
<dbReference type="OrthoDB" id="9789995at2"/>
<name>A0A4U1BFX6_9GAMM</name>
<dbReference type="NCBIfam" id="TIGR03138">
    <property type="entry name" value="QueF"/>
    <property type="match status" value="1"/>
</dbReference>
<feature type="binding site" evidence="5">
    <location>
        <begin position="93"/>
        <end position="94"/>
    </location>
    <ligand>
        <name>NADPH</name>
        <dbReference type="ChEBI" id="CHEBI:57783"/>
    </ligand>
</feature>
<evidence type="ECO:0000313" key="7">
    <source>
        <dbReference type="EMBL" id="TKB49596.1"/>
    </source>
</evidence>
<dbReference type="InterPro" id="IPR029500">
    <property type="entry name" value="QueF"/>
</dbReference>
<dbReference type="Pfam" id="PF14489">
    <property type="entry name" value="QueF"/>
    <property type="match status" value="1"/>
</dbReference>
<comment type="catalytic activity">
    <reaction evidence="5">
        <text>7-aminomethyl-7-carbaguanine + 2 NADP(+) = 7-cyano-7-carbaguanine + 2 NADPH + 3 H(+)</text>
        <dbReference type="Rhea" id="RHEA:13409"/>
        <dbReference type="ChEBI" id="CHEBI:15378"/>
        <dbReference type="ChEBI" id="CHEBI:45075"/>
        <dbReference type="ChEBI" id="CHEBI:57783"/>
        <dbReference type="ChEBI" id="CHEBI:58349"/>
        <dbReference type="ChEBI" id="CHEBI:58703"/>
        <dbReference type="EC" id="1.7.1.13"/>
    </reaction>
</comment>
<dbReference type="GO" id="GO:0008616">
    <property type="term" value="P:tRNA queuosine(34) biosynthetic process"/>
    <property type="evidence" value="ECO:0007669"/>
    <property type="project" value="UniProtKB-UniRule"/>
</dbReference>
<evidence type="ECO:0000256" key="5">
    <source>
        <dbReference type="HAMAP-Rule" id="MF_00817"/>
    </source>
</evidence>
<comment type="pathway">
    <text evidence="5">tRNA modification; tRNA-queuosine biosynthesis.</text>
</comment>
<dbReference type="InterPro" id="IPR016428">
    <property type="entry name" value="QueF_type2"/>
</dbReference>
<evidence type="ECO:0000256" key="3">
    <source>
        <dbReference type="ARBA" id="ARBA00022857"/>
    </source>
</evidence>
<dbReference type="UniPathway" id="UPA00392"/>
<dbReference type="SUPFAM" id="SSF55620">
    <property type="entry name" value="Tetrahydrobiopterin biosynthesis enzymes-like"/>
    <property type="match status" value="1"/>
</dbReference>
<feature type="domain" description="NADPH-dependent 7-cyano-7-deazaguanine reductase N-terminal" evidence="6">
    <location>
        <begin position="25"/>
        <end position="134"/>
    </location>
</feature>
<reference evidence="7 8" key="1">
    <citation type="submission" date="2019-04" db="EMBL/GenBank/DDBJ databases">
        <authorList>
            <person name="Hwang J.C."/>
        </authorList>
    </citation>
    <scope>NUCLEOTIDE SEQUENCE [LARGE SCALE GENOMIC DNA]</scope>
    <source>
        <strain evidence="7 8">IMCC35002</strain>
    </source>
</reference>
<dbReference type="EC" id="1.7.1.13" evidence="5"/>
<feature type="binding site" evidence="5">
    <location>
        <begin position="91"/>
        <end position="93"/>
    </location>
    <ligand>
        <name>substrate</name>
    </ligand>
</feature>
<evidence type="ECO:0000256" key="2">
    <source>
        <dbReference type="ARBA" id="ARBA00022785"/>
    </source>
</evidence>
<comment type="subcellular location">
    <subcellularLocation>
        <location evidence="5">Cytoplasm</location>
    </subcellularLocation>
</comment>
<dbReference type="RefSeq" id="WP_136865268.1">
    <property type="nucleotide sequence ID" value="NZ_SWCJ01000026.1"/>
</dbReference>
<dbReference type="PANTHER" id="PTHR34354:SF1">
    <property type="entry name" value="NADPH-DEPENDENT 7-CYANO-7-DEAZAGUANINE REDUCTASE"/>
    <property type="match status" value="1"/>
</dbReference>
<evidence type="ECO:0000256" key="1">
    <source>
        <dbReference type="ARBA" id="ARBA00022490"/>
    </source>
</evidence>
<comment type="caution">
    <text evidence="7">The sequence shown here is derived from an EMBL/GenBank/DDBJ whole genome shotgun (WGS) entry which is preliminary data.</text>
</comment>
<comment type="subunit">
    <text evidence="5">Homodimer.</text>
</comment>
<dbReference type="Proteomes" id="UP000305675">
    <property type="component" value="Unassembled WGS sequence"/>
</dbReference>
<keyword evidence="3 5" id="KW-0521">NADP</keyword>
<dbReference type="GO" id="GO:0033739">
    <property type="term" value="F:preQ1 synthase activity"/>
    <property type="evidence" value="ECO:0007669"/>
    <property type="project" value="UniProtKB-UniRule"/>
</dbReference>
<dbReference type="PANTHER" id="PTHR34354">
    <property type="entry name" value="NADPH-DEPENDENT 7-CYANO-7-DEAZAGUANINE REDUCTASE"/>
    <property type="match status" value="1"/>
</dbReference>
<dbReference type="GO" id="GO:0005737">
    <property type="term" value="C:cytoplasm"/>
    <property type="evidence" value="ECO:0007669"/>
    <property type="project" value="UniProtKB-SubCell"/>
</dbReference>
<evidence type="ECO:0000259" key="6">
    <source>
        <dbReference type="Pfam" id="PF14819"/>
    </source>
</evidence>
<accession>A0A4U1BFX6</accession>
<dbReference type="Pfam" id="PF14819">
    <property type="entry name" value="QueF_N"/>
    <property type="match status" value="1"/>
</dbReference>
<keyword evidence="8" id="KW-1185">Reference proteome</keyword>
<gene>
    <name evidence="5 7" type="primary">queF</name>
    <name evidence="7" type="ORF">FCL42_20335</name>
</gene>